<dbReference type="AlphaFoldDB" id="A0A9P7K9G9"/>
<evidence type="ECO:0000256" key="2">
    <source>
        <dbReference type="SAM" id="Phobius"/>
    </source>
</evidence>
<keyword evidence="2" id="KW-1133">Transmembrane helix</keyword>
<keyword evidence="2" id="KW-0812">Transmembrane</keyword>
<dbReference type="EMBL" id="JABCKV010000203">
    <property type="protein sequence ID" value="KAG5642238.1"/>
    <property type="molecule type" value="Genomic_DNA"/>
</dbReference>
<keyword evidence="4" id="KW-1185">Reference proteome</keyword>
<dbReference type="Proteomes" id="UP000775547">
    <property type="component" value="Unassembled WGS sequence"/>
</dbReference>
<feature type="region of interest" description="Disordered" evidence="1">
    <location>
        <begin position="131"/>
        <end position="187"/>
    </location>
</feature>
<protein>
    <submittedName>
        <fullName evidence="3">Uncharacterized protein</fullName>
    </submittedName>
</protein>
<keyword evidence="2" id="KW-0472">Membrane</keyword>
<accession>A0A9P7K9G9</accession>
<feature type="transmembrane region" description="Helical" evidence="2">
    <location>
        <begin position="93"/>
        <end position="116"/>
    </location>
</feature>
<reference evidence="3" key="2">
    <citation type="submission" date="2021-10" db="EMBL/GenBank/DDBJ databases">
        <title>Phylogenomics reveals ancestral predisposition of the termite-cultivated fungus Termitomyces towards a domesticated lifestyle.</title>
        <authorList>
            <person name="Auxier B."/>
            <person name="Grum-Grzhimaylo A."/>
            <person name="Cardenas M.E."/>
            <person name="Lodge J.D."/>
            <person name="Laessoe T."/>
            <person name="Pedersen O."/>
            <person name="Smith M.E."/>
            <person name="Kuyper T.W."/>
            <person name="Franco-Molano E.A."/>
            <person name="Baroni T.J."/>
            <person name="Aanen D.K."/>
        </authorList>
    </citation>
    <scope>NUCLEOTIDE SEQUENCE</scope>
    <source>
        <strain evidence="3">AP01</strain>
        <tissue evidence="3">Mycelium</tissue>
    </source>
</reference>
<feature type="region of interest" description="Disordered" evidence="1">
    <location>
        <begin position="535"/>
        <end position="577"/>
    </location>
</feature>
<gene>
    <name evidence="3" type="ORF">DXG03_003362</name>
</gene>
<feature type="compositionally biased region" description="Acidic residues" evidence="1">
    <location>
        <begin position="165"/>
        <end position="180"/>
    </location>
</feature>
<feature type="compositionally biased region" description="Acidic residues" evidence="1">
    <location>
        <begin position="371"/>
        <end position="401"/>
    </location>
</feature>
<feature type="transmembrane region" description="Helical" evidence="2">
    <location>
        <begin position="198"/>
        <end position="216"/>
    </location>
</feature>
<proteinExistence type="predicted"/>
<evidence type="ECO:0000256" key="1">
    <source>
        <dbReference type="SAM" id="MobiDB-lite"/>
    </source>
</evidence>
<evidence type="ECO:0000313" key="4">
    <source>
        <dbReference type="Proteomes" id="UP000775547"/>
    </source>
</evidence>
<evidence type="ECO:0000313" key="3">
    <source>
        <dbReference type="EMBL" id="KAG5642238.1"/>
    </source>
</evidence>
<sequence length="589" mass="64773">MSYTELLLAPLALEESFGIGLFNLLRSDTVIGLLAFATLLFHNDPNFPSVAVSPLPAVDDALSFHPTRTTMSAPPPASTTTNPNTLVTGAPSILLLVFYIIAVLLFSIIAGVILVASSSYNHSKRGIIFTPRSPIRGHREDPPQRPPPSPVREEEDDGNSGHYDGDDEGEPPDGDPDGQDDPPKLHPRSQFPHTWRDWLLAILLMVALSELLHLICPTDVKRNRRRLIRFGRTIIDTTVRLFDVRAIRRIPALHRRLRLPGIVPVLPHYLPELTSSTTAPGIPDLLSDILRESTAATTSPPFASASMMARGITAPASAKKDWAAVLKAIIGAFVVGLIVRGIVNAPAHPKAVSEELRGLGPIRGEEKALQEEDGGEEEVEAEYDAAGEEREEYDGGEEYDDEGEAWDEIGEEECANGEEEYEEGVEWDENEVISSLRHDYDLDFDFDDTPSWHIRSEVEGEWAEDNLRSCSVQEALQDFADKYVVALETIPEEEELSIASSTSHGNFDDALESIDSEGIEFGLQTLRRIVEEELRKKAEATPTTVEESPEASTEGGGEVKNEVDRDNHKPDAEDISPEVCRRSGLVIGC</sequence>
<organism evidence="3 4">
    <name type="scientific">Asterophora parasitica</name>
    <dbReference type="NCBI Taxonomy" id="117018"/>
    <lineage>
        <taxon>Eukaryota</taxon>
        <taxon>Fungi</taxon>
        <taxon>Dikarya</taxon>
        <taxon>Basidiomycota</taxon>
        <taxon>Agaricomycotina</taxon>
        <taxon>Agaricomycetes</taxon>
        <taxon>Agaricomycetidae</taxon>
        <taxon>Agaricales</taxon>
        <taxon>Tricholomatineae</taxon>
        <taxon>Lyophyllaceae</taxon>
        <taxon>Asterophora</taxon>
    </lineage>
</organism>
<name>A0A9P7K9G9_9AGAR</name>
<reference evidence="3" key="1">
    <citation type="submission" date="2020-07" db="EMBL/GenBank/DDBJ databases">
        <authorList>
            <person name="Nieuwenhuis M."/>
            <person name="Van De Peppel L.J.J."/>
        </authorList>
    </citation>
    <scope>NUCLEOTIDE SEQUENCE</scope>
    <source>
        <strain evidence="3">AP01</strain>
        <tissue evidence="3">Mycelium</tissue>
    </source>
</reference>
<feature type="region of interest" description="Disordered" evidence="1">
    <location>
        <begin position="367"/>
        <end position="401"/>
    </location>
</feature>
<feature type="transmembrane region" description="Helical" evidence="2">
    <location>
        <begin position="324"/>
        <end position="343"/>
    </location>
</feature>
<feature type="compositionally biased region" description="Basic and acidic residues" evidence="1">
    <location>
        <begin position="557"/>
        <end position="572"/>
    </location>
</feature>
<comment type="caution">
    <text evidence="3">The sequence shown here is derived from an EMBL/GenBank/DDBJ whole genome shotgun (WGS) entry which is preliminary data.</text>
</comment>